<dbReference type="VEuPathDB" id="ToxoDB:CSUI_007169"/>
<comment type="caution">
    <text evidence="2">The sequence shown here is derived from an EMBL/GenBank/DDBJ whole genome shotgun (WGS) entry which is preliminary data.</text>
</comment>
<dbReference type="EMBL" id="MIGC01003719">
    <property type="protein sequence ID" value="PHJ18998.1"/>
    <property type="molecule type" value="Genomic_DNA"/>
</dbReference>
<keyword evidence="1" id="KW-0472">Membrane</keyword>
<keyword evidence="1" id="KW-1133">Transmembrane helix</keyword>
<keyword evidence="1 2" id="KW-0812">Transmembrane</keyword>
<sequence length="194" mass="20678">MSPFPPRVAPLAFFPGKLVAPATGSAKRSLLAVSKNASQGSSTVSQVAGSRALGFLLNLIPRSSVGAGPGTFSLPSSNFFPDPSFSFASSARRAAAVKAMHFPSPDAAALKEGIAGTELLRVSPKRLGGSLEDYYTHSQLATCIQSPWPFYMWLSWAFLIVVISIGFLLQSNYYFAGRILPKANGNTQLCEDSW</sequence>
<evidence type="ECO:0000256" key="1">
    <source>
        <dbReference type="SAM" id="Phobius"/>
    </source>
</evidence>
<reference evidence="2 3" key="1">
    <citation type="journal article" date="2017" name="Int. J. Parasitol.">
        <title>The genome of the protozoan parasite Cystoisospora suis and a reverse vaccinology approach to identify vaccine candidates.</title>
        <authorList>
            <person name="Palmieri N."/>
            <person name="Shrestha A."/>
            <person name="Ruttkowski B."/>
            <person name="Beck T."/>
            <person name="Vogl C."/>
            <person name="Tomley F."/>
            <person name="Blake D.P."/>
            <person name="Joachim A."/>
        </authorList>
    </citation>
    <scope>NUCLEOTIDE SEQUENCE [LARGE SCALE GENOMIC DNA]</scope>
    <source>
        <strain evidence="2 3">Wien I</strain>
    </source>
</reference>
<accession>A0A2C6KR00</accession>
<dbReference type="GeneID" id="94430530"/>
<dbReference type="RefSeq" id="XP_067920700.1">
    <property type="nucleotide sequence ID" value="XM_068067319.1"/>
</dbReference>
<protein>
    <submittedName>
        <fullName evidence="2">Transmembrane protein</fullName>
    </submittedName>
</protein>
<evidence type="ECO:0000313" key="2">
    <source>
        <dbReference type="EMBL" id="PHJ18998.1"/>
    </source>
</evidence>
<gene>
    <name evidence="2" type="ORF">CSUI_007169</name>
</gene>
<proteinExistence type="predicted"/>
<feature type="transmembrane region" description="Helical" evidence="1">
    <location>
        <begin position="148"/>
        <end position="169"/>
    </location>
</feature>
<dbReference type="OrthoDB" id="424606at2759"/>
<organism evidence="2 3">
    <name type="scientific">Cystoisospora suis</name>
    <dbReference type="NCBI Taxonomy" id="483139"/>
    <lineage>
        <taxon>Eukaryota</taxon>
        <taxon>Sar</taxon>
        <taxon>Alveolata</taxon>
        <taxon>Apicomplexa</taxon>
        <taxon>Conoidasida</taxon>
        <taxon>Coccidia</taxon>
        <taxon>Eucoccidiorida</taxon>
        <taxon>Eimeriorina</taxon>
        <taxon>Sarcocystidae</taxon>
        <taxon>Cystoisospora</taxon>
    </lineage>
</organism>
<dbReference type="Proteomes" id="UP000221165">
    <property type="component" value="Unassembled WGS sequence"/>
</dbReference>
<dbReference type="AlphaFoldDB" id="A0A2C6KR00"/>
<name>A0A2C6KR00_9APIC</name>
<keyword evidence="3" id="KW-1185">Reference proteome</keyword>
<evidence type="ECO:0000313" key="3">
    <source>
        <dbReference type="Proteomes" id="UP000221165"/>
    </source>
</evidence>